<accession>A0AAU7CK42</accession>
<feature type="transmembrane region" description="Helical" evidence="1">
    <location>
        <begin position="84"/>
        <end position="104"/>
    </location>
</feature>
<dbReference type="AlphaFoldDB" id="A0AAU7CK42"/>
<protein>
    <submittedName>
        <fullName evidence="2">Uncharacterized protein</fullName>
    </submittedName>
</protein>
<organism evidence="2">
    <name type="scientific">Singulisphaera sp. Ch08</name>
    <dbReference type="NCBI Taxonomy" id="3120278"/>
    <lineage>
        <taxon>Bacteria</taxon>
        <taxon>Pseudomonadati</taxon>
        <taxon>Planctomycetota</taxon>
        <taxon>Planctomycetia</taxon>
        <taxon>Isosphaerales</taxon>
        <taxon>Isosphaeraceae</taxon>
        <taxon>Singulisphaera</taxon>
    </lineage>
</organism>
<keyword evidence="1" id="KW-0812">Transmembrane</keyword>
<evidence type="ECO:0000256" key="1">
    <source>
        <dbReference type="SAM" id="Phobius"/>
    </source>
</evidence>
<evidence type="ECO:0000313" key="2">
    <source>
        <dbReference type="EMBL" id="XBH05520.1"/>
    </source>
</evidence>
<feature type="transmembrane region" description="Helical" evidence="1">
    <location>
        <begin position="48"/>
        <end position="72"/>
    </location>
</feature>
<sequence length="118" mass="13302">MNGITPRDVPPPNPNTNPVRIDLKKEIVKSEWKEDPVVGSEQIASLSIVQWVLMIFGGVYALSFTAMFFLFYRTDATFEKGSELVKFMLQSILPLVTLAIGYYLGDRNRPHPASKGRK</sequence>
<proteinExistence type="predicted"/>
<dbReference type="RefSeq" id="WP_406698344.1">
    <property type="nucleotide sequence ID" value="NZ_CP155447.1"/>
</dbReference>
<gene>
    <name evidence="2" type="ORF">V5E97_05740</name>
</gene>
<keyword evidence="1" id="KW-0472">Membrane</keyword>
<reference evidence="2" key="1">
    <citation type="submission" date="2024-05" db="EMBL/GenBank/DDBJ databases">
        <title>Planctomycetes of the genus Singulisphaera possess chitinolytic capabilities.</title>
        <authorList>
            <person name="Ivanova A."/>
        </authorList>
    </citation>
    <scope>NUCLEOTIDE SEQUENCE</scope>
    <source>
        <strain evidence="2">Ch08T</strain>
    </source>
</reference>
<keyword evidence="1" id="KW-1133">Transmembrane helix</keyword>
<name>A0AAU7CK42_9BACT</name>
<dbReference type="EMBL" id="CP155447">
    <property type="protein sequence ID" value="XBH05520.1"/>
    <property type="molecule type" value="Genomic_DNA"/>
</dbReference>